<evidence type="ECO:0000256" key="3">
    <source>
        <dbReference type="ARBA" id="ARBA00023004"/>
    </source>
</evidence>
<keyword evidence="3" id="KW-0408">Iron</keyword>
<dbReference type="InterPro" id="IPR042244">
    <property type="entry name" value="HypD_2_sf"/>
</dbReference>
<comment type="caution">
    <text evidence="4">The sequence shown here is derived from an EMBL/GenBank/DDBJ whole genome shotgun (WGS) entry which is preliminary data.</text>
</comment>
<dbReference type="AlphaFoldDB" id="A0A9D2KQD2"/>
<evidence type="ECO:0000313" key="5">
    <source>
        <dbReference type="Proteomes" id="UP000823821"/>
    </source>
</evidence>
<dbReference type="PANTHER" id="PTHR30149">
    <property type="entry name" value="HYDROGENASE PROTEIN ASSEMBLY PROTEIN HYPD"/>
    <property type="match status" value="1"/>
</dbReference>
<keyword evidence="2" id="KW-0479">Metal-binding</keyword>
<dbReference type="InterPro" id="IPR042243">
    <property type="entry name" value="HypD_1"/>
</dbReference>
<organism evidence="4 5">
    <name type="scientific">Candidatus Desulfovibrio intestinavium</name>
    <dbReference type="NCBI Taxonomy" id="2838534"/>
    <lineage>
        <taxon>Bacteria</taxon>
        <taxon>Pseudomonadati</taxon>
        <taxon>Thermodesulfobacteriota</taxon>
        <taxon>Desulfovibrionia</taxon>
        <taxon>Desulfovibrionales</taxon>
        <taxon>Desulfovibrionaceae</taxon>
        <taxon>Desulfovibrio</taxon>
    </lineage>
</organism>
<dbReference type="NCBIfam" id="TIGR00075">
    <property type="entry name" value="hypD"/>
    <property type="match status" value="1"/>
</dbReference>
<evidence type="ECO:0000256" key="2">
    <source>
        <dbReference type="ARBA" id="ARBA00022723"/>
    </source>
</evidence>
<name>A0A9D2KQD2_9BACT</name>
<dbReference type="GO" id="GO:0051539">
    <property type="term" value="F:4 iron, 4 sulfur cluster binding"/>
    <property type="evidence" value="ECO:0007669"/>
    <property type="project" value="TreeGrafter"/>
</dbReference>
<evidence type="ECO:0000256" key="1">
    <source>
        <dbReference type="ARBA" id="ARBA00007888"/>
    </source>
</evidence>
<dbReference type="GO" id="GO:0051604">
    <property type="term" value="P:protein maturation"/>
    <property type="evidence" value="ECO:0007669"/>
    <property type="project" value="TreeGrafter"/>
</dbReference>
<dbReference type="Proteomes" id="UP000823821">
    <property type="component" value="Unassembled WGS sequence"/>
</dbReference>
<evidence type="ECO:0000313" key="4">
    <source>
        <dbReference type="EMBL" id="HJA79662.1"/>
    </source>
</evidence>
<comment type="similarity">
    <text evidence="1">Belongs to the HypD family.</text>
</comment>
<proteinExistence type="inferred from homology"/>
<sequence length="377" mass="40159">MAEQSPSAPLTARLTASLHDPQLCRQLLDRLQTALDGRSLRFMEVCGTHTVSIFQSGLRSLLPDNVRHLSGPGCPVCVTHDAEVAAFLDLAGRDGVILATFGDLLRVPGPGGKSLKHAQAQGARVEIVYSPLDALSLAAAHPGDTVVFLGIGFETTAPTVAATLLTARQRGLRNFAVLSLHKLVPPALRALLDDPEQREQPIDAFLLPGHVSTILGLAPYAFLADDYHVPAVVGGFEPADILLALCLMAEQRRDGRAAVVNAYVRAVDNDGNPRARALLEQCFQPADALWRGIGRIPQSGLALRDEFADFDAMRRLGLSLPEVPPLPGCRCGQVLKGRISPPQCPLFGKACTPASPVGPCMVSTEGSCAAYFKYAQN</sequence>
<dbReference type="InterPro" id="IPR002780">
    <property type="entry name" value="Hyd_form_HypD"/>
</dbReference>
<dbReference type="GO" id="GO:0070025">
    <property type="term" value="F:carbon monoxide binding"/>
    <property type="evidence" value="ECO:0007669"/>
    <property type="project" value="TreeGrafter"/>
</dbReference>
<dbReference type="PANTHER" id="PTHR30149:SF0">
    <property type="entry name" value="HYDROGENASE MATURATION FACTOR HYPD"/>
    <property type="match status" value="1"/>
</dbReference>
<accession>A0A9D2KQD2</accession>
<dbReference type="PIRSF" id="PIRSF005622">
    <property type="entry name" value="Hydrgn_mat_hypD"/>
    <property type="match status" value="1"/>
</dbReference>
<dbReference type="EMBL" id="DWZD01000047">
    <property type="protein sequence ID" value="HJA79662.1"/>
    <property type="molecule type" value="Genomic_DNA"/>
</dbReference>
<protein>
    <submittedName>
        <fullName evidence="4">Hydrogenase formation protein HypD</fullName>
    </submittedName>
</protein>
<dbReference type="Gene3D" id="3.40.50.11740">
    <property type="entry name" value="HypD, alpha/beta domain 2"/>
    <property type="match status" value="2"/>
</dbReference>
<reference evidence="4" key="2">
    <citation type="submission" date="2021-04" db="EMBL/GenBank/DDBJ databases">
        <authorList>
            <person name="Gilroy R."/>
        </authorList>
    </citation>
    <scope>NUCLEOTIDE SEQUENCE</scope>
    <source>
        <strain evidence="4">5032</strain>
    </source>
</reference>
<dbReference type="Pfam" id="PF01924">
    <property type="entry name" value="HypD"/>
    <property type="match status" value="1"/>
</dbReference>
<dbReference type="Gene3D" id="6.10.20.100">
    <property type="match status" value="1"/>
</dbReference>
<gene>
    <name evidence="4" type="primary">hypD</name>
    <name evidence="4" type="ORF">H9784_08895</name>
</gene>
<reference evidence="4" key="1">
    <citation type="journal article" date="2021" name="PeerJ">
        <title>Extensive microbial diversity within the chicken gut microbiome revealed by metagenomics and culture.</title>
        <authorList>
            <person name="Gilroy R."/>
            <person name="Ravi A."/>
            <person name="Getino M."/>
            <person name="Pursley I."/>
            <person name="Horton D.L."/>
            <person name="Alikhan N.F."/>
            <person name="Baker D."/>
            <person name="Gharbi K."/>
            <person name="Hall N."/>
            <person name="Watson M."/>
            <person name="Adriaenssens E.M."/>
            <person name="Foster-Nyarko E."/>
            <person name="Jarju S."/>
            <person name="Secka A."/>
            <person name="Antonio M."/>
            <person name="Oren A."/>
            <person name="Chaudhuri R.R."/>
            <person name="La Ragione R."/>
            <person name="Hildebrand F."/>
            <person name="Pallen M.J."/>
        </authorList>
    </citation>
    <scope>NUCLEOTIDE SEQUENCE</scope>
    <source>
        <strain evidence="4">5032</strain>
    </source>
</reference>
<dbReference type="GO" id="GO:0005506">
    <property type="term" value="F:iron ion binding"/>
    <property type="evidence" value="ECO:0007669"/>
    <property type="project" value="TreeGrafter"/>
</dbReference>